<evidence type="ECO:0000313" key="2">
    <source>
        <dbReference type="EMBL" id="SFB97410.1"/>
    </source>
</evidence>
<accession>A0A1I1FK24</accession>
<name>A0A1I1FK24_9BACT</name>
<dbReference type="Proteomes" id="UP000199514">
    <property type="component" value="Unassembled WGS sequence"/>
</dbReference>
<reference evidence="2 3" key="1">
    <citation type="submission" date="2016-10" db="EMBL/GenBank/DDBJ databases">
        <authorList>
            <person name="de Groot N.N."/>
        </authorList>
    </citation>
    <scope>NUCLEOTIDE SEQUENCE [LARGE SCALE GENOMIC DNA]</scope>
    <source>
        <strain evidence="2 3">DSM 6793</strain>
    </source>
</reference>
<evidence type="ECO:0000313" key="3">
    <source>
        <dbReference type="Proteomes" id="UP000199514"/>
    </source>
</evidence>
<gene>
    <name evidence="2" type="ORF">SAMN05421780_102145</name>
</gene>
<keyword evidence="3" id="KW-1185">Reference proteome</keyword>
<dbReference type="InterPro" id="IPR036365">
    <property type="entry name" value="PGBD-like_sf"/>
</dbReference>
<organism evidence="2 3">
    <name type="scientific">Flexibacter flexilis DSM 6793</name>
    <dbReference type="NCBI Taxonomy" id="927664"/>
    <lineage>
        <taxon>Bacteria</taxon>
        <taxon>Pseudomonadati</taxon>
        <taxon>Bacteroidota</taxon>
        <taxon>Cytophagia</taxon>
        <taxon>Cytophagales</taxon>
        <taxon>Flexibacteraceae</taxon>
        <taxon>Flexibacter</taxon>
    </lineage>
</organism>
<dbReference type="InterPro" id="IPR036366">
    <property type="entry name" value="PGBDSf"/>
</dbReference>
<dbReference type="RefSeq" id="WP_091508312.1">
    <property type="nucleotide sequence ID" value="NZ_FOLE01000002.1"/>
</dbReference>
<dbReference type="Gene3D" id="1.10.101.10">
    <property type="entry name" value="PGBD-like superfamily/PGBD"/>
    <property type="match status" value="1"/>
</dbReference>
<dbReference type="AlphaFoldDB" id="A0A1I1FK24"/>
<dbReference type="EMBL" id="FOLE01000002">
    <property type="protein sequence ID" value="SFB97410.1"/>
    <property type="molecule type" value="Genomic_DNA"/>
</dbReference>
<protein>
    <submittedName>
        <fullName evidence="2">Putative peptidoglycan binding domain-containing protein</fullName>
    </submittedName>
</protein>
<sequence length="212" mass="24168">MKRIAITLCIVFLGIIAFTHYKNYKRFNPPTLYTYTLRTDIDAQYHDPAVLLAYYENARRLPMMAREQWYNQDIDVLTPDHENQESVDASEIFRKLQATTDAQGARLAYSAQLKKLGFSNAEIREIELKGLSAFQAFVLKKALKLPLQRGDQNGSVWELQHLLVGLGYTMPVDGNFVQETESAVKAFQQKNKLYPSGVADEATMILLLQTTK</sequence>
<evidence type="ECO:0000259" key="1">
    <source>
        <dbReference type="Pfam" id="PF01471"/>
    </source>
</evidence>
<dbReference type="OrthoDB" id="1523598at2"/>
<dbReference type="InterPro" id="IPR002477">
    <property type="entry name" value="Peptidoglycan-bd-like"/>
</dbReference>
<proteinExistence type="predicted"/>
<dbReference type="STRING" id="927664.SAMN05421780_102145"/>
<dbReference type="SUPFAM" id="SSF47090">
    <property type="entry name" value="PGBD-like"/>
    <property type="match status" value="1"/>
</dbReference>
<dbReference type="Pfam" id="PF01471">
    <property type="entry name" value="PG_binding_1"/>
    <property type="match status" value="1"/>
</dbReference>
<feature type="domain" description="Peptidoglycan binding-like" evidence="1">
    <location>
        <begin position="155"/>
        <end position="204"/>
    </location>
</feature>